<comment type="caution">
    <text evidence="2">The sequence shown here is derived from an EMBL/GenBank/DDBJ whole genome shotgun (WGS) entry which is preliminary data.</text>
</comment>
<dbReference type="RefSeq" id="WP_375556220.1">
    <property type="nucleotide sequence ID" value="NZ_JBBVGT010000002.1"/>
</dbReference>
<dbReference type="Gene3D" id="3.60.120.10">
    <property type="entry name" value="Anthranilate synthase"/>
    <property type="match status" value="1"/>
</dbReference>
<evidence type="ECO:0000259" key="1">
    <source>
        <dbReference type="Pfam" id="PF00425"/>
    </source>
</evidence>
<evidence type="ECO:0000313" key="3">
    <source>
        <dbReference type="Proteomes" id="UP001580928"/>
    </source>
</evidence>
<reference evidence="2 3" key="1">
    <citation type="submission" date="2024-04" db="EMBL/GenBank/DDBJ databases">
        <title>Albibacterium profundi sp. nov., isolated from sediment of the Challenger Deep of Mariana Trench.</title>
        <authorList>
            <person name="Wang Y."/>
        </authorList>
    </citation>
    <scope>NUCLEOTIDE SEQUENCE [LARGE SCALE GENOMIC DNA]</scope>
    <source>
        <strain evidence="2 3">RHL897</strain>
    </source>
</reference>
<keyword evidence="3" id="KW-1185">Reference proteome</keyword>
<organism evidence="2 3">
    <name type="scientific">Albibacterium profundi</name>
    <dbReference type="NCBI Taxonomy" id="3134906"/>
    <lineage>
        <taxon>Bacteria</taxon>
        <taxon>Pseudomonadati</taxon>
        <taxon>Bacteroidota</taxon>
        <taxon>Sphingobacteriia</taxon>
        <taxon>Sphingobacteriales</taxon>
        <taxon>Sphingobacteriaceae</taxon>
        <taxon>Albibacterium</taxon>
    </lineage>
</organism>
<evidence type="ECO:0000313" key="2">
    <source>
        <dbReference type="EMBL" id="MFB5944657.1"/>
    </source>
</evidence>
<sequence length="407" mass="46240">MVYEPDDIYAFKEKARFWASSFSTVCIMDSNGYPDPYGSLSFRIAVGEKYRYQSSGKESIHKLQSFLDEHHENFIPGYFSYDQDTFFFLPETVLTINCDAVEVEAKNPDEVIRAIETTQVEYQGASFKGKIQSRMSRDEYRDAFNSLKKHILRGDIYEVNLCQEFYADDAQLNPLEAYIELNAVSPTPFSCFFKHDEIAIMSASPERFLCRDKDLVISQPIKGTAPRGRTEAEDQNIIEKLKSSPKEQSENIMIVDLVRNDLTISAELGTVKVEELLGLYSFKQVHQLISTVSCRPKQSIVPTSIITNTFPPGSMTGAPKISAMKLIEQYEASKRGIYSGSVGYFQGNRKFDFNVVIRSLIYDSKQQYLSFHVGGAVTAQSHEEEEYNECILKASAIRQMLSKHKTT</sequence>
<dbReference type="PRINTS" id="PR00095">
    <property type="entry name" value="ANTSNTHASEI"/>
</dbReference>
<protein>
    <submittedName>
        <fullName evidence="2">Anthranilate synthase component I family protein</fullName>
    </submittedName>
</protein>
<feature type="domain" description="Chorismate-utilising enzyme C-terminal" evidence="1">
    <location>
        <begin position="137"/>
        <end position="393"/>
    </location>
</feature>
<dbReference type="EMBL" id="JBBVGT010000002">
    <property type="protein sequence ID" value="MFB5944657.1"/>
    <property type="molecule type" value="Genomic_DNA"/>
</dbReference>
<proteinExistence type="predicted"/>
<dbReference type="Proteomes" id="UP001580928">
    <property type="component" value="Unassembled WGS sequence"/>
</dbReference>
<dbReference type="PANTHER" id="PTHR11236">
    <property type="entry name" value="AMINOBENZOATE/ANTHRANILATE SYNTHASE"/>
    <property type="match status" value="1"/>
</dbReference>
<dbReference type="Pfam" id="PF00425">
    <property type="entry name" value="Chorismate_bind"/>
    <property type="match status" value="1"/>
</dbReference>
<name>A0ABV5CAT5_9SPHI</name>
<gene>
    <name evidence="2" type="ORF">WKR92_02305</name>
</gene>
<dbReference type="SUPFAM" id="SSF56322">
    <property type="entry name" value="ADC synthase"/>
    <property type="match status" value="1"/>
</dbReference>
<dbReference type="InterPro" id="IPR019999">
    <property type="entry name" value="Anth_synth_I-like"/>
</dbReference>
<accession>A0ABV5CAT5</accession>
<dbReference type="PANTHER" id="PTHR11236:SF18">
    <property type="entry name" value="AMINODEOXYCHORISMATE SYNTHASE"/>
    <property type="match status" value="1"/>
</dbReference>
<dbReference type="InterPro" id="IPR005801">
    <property type="entry name" value="ADC_synthase"/>
</dbReference>
<dbReference type="InterPro" id="IPR015890">
    <property type="entry name" value="Chorismate_C"/>
</dbReference>